<proteinExistence type="predicted"/>
<organism evidence="2 3">
    <name type="scientific">Heterorhabditis bacteriophora</name>
    <name type="common">Entomopathogenic nematode worm</name>
    <dbReference type="NCBI Taxonomy" id="37862"/>
    <lineage>
        <taxon>Eukaryota</taxon>
        <taxon>Metazoa</taxon>
        <taxon>Ecdysozoa</taxon>
        <taxon>Nematoda</taxon>
        <taxon>Chromadorea</taxon>
        <taxon>Rhabditida</taxon>
        <taxon>Rhabditina</taxon>
        <taxon>Rhabditomorpha</taxon>
        <taxon>Strongyloidea</taxon>
        <taxon>Heterorhabditidae</taxon>
        <taxon>Heterorhabditis</taxon>
    </lineage>
</organism>
<dbReference type="AlphaFoldDB" id="A0A1I7X6W8"/>
<evidence type="ECO:0000313" key="2">
    <source>
        <dbReference type="Proteomes" id="UP000095283"/>
    </source>
</evidence>
<reference evidence="3" key="1">
    <citation type="submission" date="2016-11" db="UniProtKB">
        <authorList>
            <consortium name="WormBaseParasite"/>
        </authorList>
    </citation>
    <scope>IDENTIFICATION</scope>
</reference>
<protein>
    <submittedName>
        <fullName evidence="3">Uncharacterized protein</fullName>
    </submittedName>
</protein>
<sequence>MSVPTNFVICFIVTGTWGRGISKQRPLIDVRALDSPIDSVPCGIPPFIDRLPVSLKIRVKEIWNNYEDGSDCWVQMARTRNILIQLNPAERMRIAKPLKECKPPDVVRVLPARAQKRIMEIWKERNPVGDCWEQQRKTRLILLNLPASFKSLLHPPAFACALPHFIDRLEFNLQVQLRRVWDNYKAGQPCHDVRFFISQYFVLVLFTYLLFFFLLFTFLFETLIQRIENQIRLLQEHDIALESFQMPPPTMFRKYELIHKLKRASVV</sequence>
<accession>A0A1I7X6W8</accession>
<dbReference type="WBParaSite" id="Hba_13358">
    <property type="protein sequence ID" value="Hba_13358"/>
    <property type="gene ID" value="Hba_13358"/>
</dbReference>
<name>A0A1I7X6W8_HETBA</name>
<evidence type="ECO:0000256" key="1">
    <source>
        <dbReference type="SAM" id="Phobius"/>
    </source>
</evidence>
<dbReference type="Proteomes" id="UP000095283">
    <property type="component" value="Unplaced"/>
</dbReference>
<keyword evidence="1" id="KW-0812">Transmembrane</keyword>
<keyword evidence="2" id="KW-1185">Reference proteome</keyword>
<keyword evidence="1" id="KW-0472">Membrane</keyword>
<keyword evidence="1" id="KW-1133">Transmembrane helix</keyword>
<evidence type="ECO:0000313" key="3">
    <source>
        <dbReference type="WBParaSite" id="Hba_13358"/>
    </source>
</evidence>
<feature type="transmembrane region" description="Helical" evidence="1">
    <location>
        <begin position="200"/>
        <end position="224"/>
    </location>
</feature>